<evidence type="ECO:0008006" key="2">
    <source>
        <dbReference type="Google" id="ProtNLM"/>
    </source>
</evidence>
<dbReference type="EMBL" id="JAAIKC010000014">
    <property type="protein sequence ID" value="NEW09154.1"/>
    <property type="molecule type" value="Genomic_DNA"/>
</dbReference>
<dbReference type="SUPFAM" id="SSF51294">
    <property type="entry name" value="Hedgehog/intein (Hint) domain"/>
    <property type="match status" value="1"/>
</dbReference>
<comment type="caution">
    <text evidence="1">The sequence shown here is derived from an EMBL/GenBank/DDBJ whole genome shotgun (WGS) entry which is preliminary data.</text>
</comment>
<dbReference type="AlphaFoldDB" id="A0A6G4A5D1"/>
<dbReference type="Gene3D" id="2.170.16.10">
    <property type="entry name" value="Hedgehog/Intein (Hint) domain"/>
    <property type="match status" value="1"/>
</dbReference>
<sequence>MLYGEKSIEDVQVGDKVLSKNTDTGEQAYKEVEQLFQKEVSETYTNEKKPADLTKTLQRNKIFLRNI</sequence>
<reference evidence="1" key="1">
    <citation type="submission" date="2020-02" db="EMBL/GenBank/DDBJ databases">
        <authorList>
            <person name="Shen X.-R."/>
            <person name="Zhang Y.-X."/>
        </authorList>
    </citation>
    <scope>NUCLEOTIDE SEQUENCE</scope>
    <source>
        <strain evidence="1">SYP-B3998</strain>
    </source>
</reference>
<evidence type="ECO:0000313" key="1">
    <source>
        <dbReference type="EMBL" id="NEW09154.1"/>
    </source>
</evidence>
<name>A0A6G4A5D1_9BACL</name>
<protein>
    <recommendedName>
        <fullName evidence="2">Hint domain-containing protein</fullName>
    </recommendedName>
</protein>
<accession>A0A6G4A5D1</accession>
<organism evidence="1">
    <name type="scientific">Paenibacillus sp. SYP-B3998</name>
    <dbReference type="NCBI Taxonomy" id="2678564"/>
    <lineage>
        <taxon>Bacteria</taxon>
        <taxon>Bacillati</taxon>
        <taxon>Bacillota</taxon>
        <taxon>Bacilli</taxon>
        <taxon>Bacillales</taxon>
        <taxon>Paenibacillaceae</taxon>
        <taxon>Paenibacillus</taxon>
    </lineage>
</organism>
<dbReference type="Pfam" id="PF07591">
    <property type="entry name" value="PT-HINT"/>
    <property type="match status" value="1"/>
</dbReference>
<proteinExistence type="predicted"/>
<dbReference type="InterPro" id="IPR036844">
    <property type="entry name" value="Hint_dom_sf"/>
</dbReference>
<gene>
    <name evidence="1" type="ORF">GK047_24575</name>
</gene>